<dbReference type="PANTHER" id="PTHR13112:SF0">
    <property type="entry name" value="FI21285P1"/>
    <property type="match status" value="1"/>
</dbReference>
<evidence type="ECO:0000259" key="7">
    <source>
        <dbReference type="Pfam" id="PF03467"/>
    </source>
</evidence>
<feature type="transmembrane region" description="Helical" evidence="6">
    <location>
        <begin position="514"/>
        <end position="535"/>
    </location>
</feature>
<dbReference type="GO" id="GO:0003729">
    <property type="term" value="F:mRNA binding"/>
    <property type="evidence" value="ECO:0007669"/>
    <property type="project" value="TreeGrafter"/>
</dbReference>
<dbReference type="Pfam" id="PF03467">
    <property type="entry name" value="Smg4_UPF3"/>
    <property type="match status" value="1"/>
</dbReference>
<dbReference type="InterPro" id="IPR039722">
    <property type="entry name" value="Upf3"/>
</dbReference>
<protein>
    <recommendedName>
        <fullName evidence="7">UPF3 domain-containing protein</fullName>
    </recommendedName>
</protein>
<sequence length="554" mass="61354">MKGGGQSDKTKVVVRHLPPGISQPMFVEQIDVAFSGRYNWLSYRPGNNSQKHQSYSRAYIDFKRPEDVIDFAEFFNGHVFVNEKGTQFKAIVEYSPSQRVPKQWSKKDGREGTISKDPEYLEFLELIAKPVENLPSAEIQLERREAERAGAAKDAPIVTPLMEFVRQKRVAKNGPRRILSNGKLSRRAGGSGSPSSSSLKRGSEKKRISTTMYVLRDTAKSTSGKDKSTYVHVPKRDDQQLSNAVTLGSGSGTAVLEDESVSGITDSGKKKILLLKGKEKEISLVTGTMSQQQSISSSDRNIISATALKSQRRETSGRMIRSILLNKDSRHIRSSGVHSEPHMQTSNLEKEKRPPRPPHAQLGLKDANGTPDDKVVGNDLHGFPNEKQEKRTRNKDRPDRGVWTPLRRSDGSYASDESLSSSASQSTQSVFDSSQGNHGDVKVDSLNLRSGEVKVLGSGRSNHSSLDNGSHKHFGRRGPSHIVRDADGSTVEAKTPKRGGSSGYGSHEVLTLNFWMLNFTSFFFFCFSFFFTDILKVCSLDSQKQVWVQKSTGS</sequence>
<proteinExistence type="inferred from homology"/>
<feature type="region of interest" description="Disordered" evidence="5">
    <location>
        <begin position="457"/>
        <end position="502"/>
    </location>
</feature>
<feature type="compositionally biased region" description="Low complexity" evidence="5">
    <location>
        <begin position="411"/>
        <end position="435"/>
    </location>
</feature>
<keyword evidence="6" id="KW-0472">Membrane</keyword>
<evidence type="ECO:0000256" key="5">
    <source>
        <dbReference type="SAM" id="MobiDB-lite"/>
    </source>
</evidence>
<dbReference type="InterPro" id="IPR035979">
    <property type="entry name" value="RBD_domain_sf"/>
</dbReference>
<dbReference type="SUPFAM" id="SSF54928">
    <property type="entry name" value="RNA-binding domain, RBD"/>
    <property type="match status" value="1"/>
</dbReference>
<dbReference type="AlphaFoldDB" id="A0A8T2YY73"/>
<evidence type="ECO:0000313" key="8">
    <source>
        <dbReference type="EMBL" id="KAH8509992.1"/>
    </source>
</evidence>
<comment type="subcellular location">
    <subcellularLocation>
        <location evidence="1">Nucleus</location>
    </subcellularLocation>
</comment>
<gene>
    <name evidence="8" type="ORF">H0E87_007776</name>
</gene>
<evidence type="ECO:0000256" key="1">
    <source>
        <dbReference type="ARBA" id="ARBA00004123"/>
    </source>
</evidence>
<organism evidence="8 9">
    <name type="scientific">Populus deltoides</name>
    <name type="common">Eastern poplar</name>
    <name type="synonym">Eastern cottonwood</name>
    <dbReference type="NCBI Taxonomy" id="3696"/>
    <lineage>
        <taxon>Eukaryota</taxon>
        <taxon>Viridiplantae</taxon>
        <taxon>Streptophyta</taxon>
        <taxon>Embryophyta</taxon>
        <taxon>Tracheophyta</taxon>
        <taxon>Spermatophyta</taxon>
        <taxon>Magnoliopsida</taxon>
        <taxon>eudicotyledons</taxon>
        <taxon>Gunneridae</taxon>
        <taxon>Pentapetalae</taxon>
        <taxon>rosids</taxon>
        <taxon>fabids</taxon>
        <taxon>Malpighiales</taxon>
        <taxon>Salicaceae</taxon>
        <taxon>Saliceae</taxon>
        <taxon>Populus</taxon>
    </lineage>
</organism>
<evidence type="ECO:0000256" key="3">
    <source>
        <dbReference type="ARBA" id="ARBA00023161"/>
    </source>
</evidence>
<keyword evidence="6" id="KW-1133">Transmembrane helix</keyword>
<dbReference type="EMBL" id="JACEGQ020000004">
    <property type="protein sequence ID" value="KAH8509992.1"/>
    <property type="molecule type" value="Genomic_DNA"/>
</dbReference>
<feature type="compositionally biased region" description="Polar residues" evidence="5">
    <location>
        <begin position="459"/>
        <end position="468"/>
    </location>
</feature>
<feature type="region of interest" description="Disordered" evidence="5">
    <location>
        <begin position="175"/>
        <end position="207"/>
    </location>
</feature>
<dbReference type="InterPro" id="IPR005120">
    <property type="entry name" value="UPF3_dom"/>
</dbReference>
<dbReference type="CDD" id="cd12455">
    <property type="entry name" value="RRM_like_Smg4_UPF3"/>
    <property type="match status" value="1"/>
</dbReference>
<accession>A0A8T2YY73</accession>
<comment type="caution">
    <text evidence="8">The sequence shown here is derived from an EMBL/GenBank/DDBJ whole genome shotgun (WGS) entry which is preliminary data.</text>
</comment>
<keyword evidence="3" id="KW-0866">Nonsense-mediated mRNA decay</keyword>
<evidence type="ECO:0000256" key="6">
    <source>
        <dbReference type="SAM" id="Phobius"/>
    </source>
</evidence>
<dbReference type="FunFam" id="3.30.70.330:FF:000255">
    <property type="entry name" value="Regulator of nonsense transcripts UPF3"/>
    <property type="match status" value="1"/>
</dbReference>
<dbReference type="GO" id="GO:0005730">
    <property type="term" value="C:nucleolus"/>
    <property type="evidence" value="ECO:0007669"/>
    <property type="project" value="TreeGrafter"/>
</dbReference>
<dbReference type="GO" id="GO:0000184">
    <property type="term" value="P:nuclear-transcribed mRNA catabolic process, nonsense-mediated decay"/>
    <property type="evidence" value="ECO:0007669"/>
    <property type="project" value="UniProtKB-KW"/>
</dbReference>
<evidence type="ECO:0000313" key="9">
    <source>
        <dbReference type="Proteomes" id="UP000807159"/>
    </source>
</evidence>
<dbReference type="PANTHER" id="PTHR13112">
    <property type="entry name" value="UPF3 REGULATOR OF NONSENSE TRANSCRIPTS-LIKE PROTEIN"/>
    <property type="match status" value="1"/>
</dbReference>
<dbReference type="InterPro" id="IPR012677">
    <property type="entry name" value="Nucleotide-bd_a/b_plait_sf"/>
</dbReference>
<evidence type="ECO:0000256" key="4">
    <source>
        <dbReference type="ARBA" id="ARBA00023242"/>
    </source>
</evidence>
<feature type="domain" description="UPF3" evidence="7">
    <location>
        <begin position="8"/>
        <end position="169"/>
    </location>
</feature>
<dbReference type="GO" id="GO:0045727">
    <property type="term" value="P:positive regulation of translation"/>
    <property type="evidence" value="ECO:0007669"/>
    <property type="project" value="TreeGrafter"/>
</dbReference>
<keyword evidence="4" id="KW-0539">Nucleus</keyword>
<dbReference type="Gene3D" id="3.30.70.330">
    <property type="match status" value="1"/>
</dbReference>
<comment type="similarity">
    <text evidence="2">Belongs to the RENT3 family.</text>
</comment>
<dbReference type="Proteomes" id="UP000807159">
    <property type="component" value="Chromosome 4"/>
</dbReference>
<dbReference type="GO" id="GO:0005737">
    <property type="term" value="C:cytoplasm"/>
    <property type="evidence" value="ECO:0007669"/>
    <property type="project" value="TreeGrafter"/>
</dbReference>
<keyword evidence="6" id="KW-0812">Transmembrane</keyword>
<feature type="compositionally biased region" description="Basic and acidic residues" evidence="5">
    <location>
        <begin position="384"/>
        <end position="400"/>
    </location>
</feature>
<keyword evidence="9" id="KW-1185">Reference proteome</keyword>
<name>A0A8T2YY73_POPDE</name>
<evidence type="ECO:0000256" key="2">
    <source>
        <dbReference type="ARBA" id="ARBA00005991"/>
    </source>
</evidence>
<reference evidence="8" key="1">
    <citation type="journal article" date="2021" name="J. Hered.">
        <title>Genome Assembly of Salicaceae Populus deltoides (Eastern Cottonwood) I-69 Based on Nanopore Sequencing and Hi-C Technologies.</title>
        <authorList>
            <person name="Bai S."/>
            <person name="Wu H."/>
            <person name="Zhang J."/>
            <person name="Pan Z."/>
            <person name="Zhao W."/>
            <person name="Li Z."/>
            <person name="Tong C."/>
        </authorList>
    </citation>
    <scope>NUCLEOTIDE SEQUENCE</scope>
    <source>
        <tissue evidence="8">Leaf</tissue>
    </source>
</reference>
<feature type="region of interest" description="Disordered" evidence="5">
    <location>
        <begin position="326"/>
        <end position="444"/>
    </location>
</feature>